<dbReference type="AlphaFoldDB" id="A0A0E4C9L4"/>
<name>A0A0E4C9L4_9FIRM</name>
<organism evidence="3 4">
    <name type="scientific">Syntrophomonas zehnderi OL-4</name>
    <dbReference type="NCBI Taxonomy" id="690567"/>
    <lineage>
        <taxon>Bacteria</taxon>
        <taxon>Bacillati</taxon>
        <taxon>Bacillota</taxon>
        <taxon>Clostridia</taxon>
        <taxon>Eubacteriales</taxon>
        <taxon>Syntrophomonadaceae</taxon>
        <taxon>Syntrophomonas</taxon>
    </lineage>
</organism>
<keyword evidence="1" id="KW-0732">Signal</keyword>
<evidence type="ECO:0000256" key="1">
    <source>
        <dbReference type="SAM" id="SignalP"/>
    </source>
</evidence>
<evidence type="ECO:0000313" key="3">
    <source>
        <dbReference type="EMBL" id="CFY02972.1"/>
    </source>
</evidence>
<protein>
    <submittedName>
        <fullName evidence="3">Copper amine oxidase-like, N-terminal</fullName>
    </submittedName>
</protein>
<dbReference type="RefSeq" id="WP_046499695.1">
    <property type="nucleotide sequence ID" value="NZ_CGIH01000047.1"/>
</dbReference>
<dbReference type="SUPFAM" id="SSF55383">
    <property type="entry name" value="Copper amine oxidase, domain N"/>
    <property type="match status" value="1"/>
</dbReference>
<dbReference type="EMBL" id="CGIH01000047">
    <property type="protein sequence ID" value="CFY02972.1"/>
    <property type="molecule type" value="Genomic_DNA"/>
</dbReference>
<dbReference type="InterPro" id="IPR012854">
    <property type="entry name" value="Cu_amine_oxidase-like_N"/>
</dbReference>
<dbReference type="Pfam" id="PF07833">
    <property type="entry name" value="Cu_amine_oxidN1"/>
    <property type="match status" value="1"/>
</dbReference>
<keyword evidence="4" id="KW-1185">Reference proteome</keyword>
<dbReference type="OrthoDB" id="268113at2"/>
<dbReference type="Gene3D" id="3.30.457.10">
    <property type="entry name" value="Copper amine oxidase-like, N-terminal domain"/>
    <property type="match status" value="1"/>
</dbReference>
<reference evidence="3 4" key="1">
    <citation type="submission" date="2015-03" db="EMBL/GenBank/DDBJ databases">
        <authorList>
            <person name="Murphy D."/>
        </authorList>
    </citation>
    <scope>NUCLEOTIDE SEQUENCE [LARGE SCALE GENOMIC DNA]</scope>
    <source>
        <strain evidence="3 4">OL-4</strain>
    </source>
</reference>
<proteinExistence type="predicted"/>
<feature type="chain" id="PRO_5002419117" evidence="1">
    <location>
        <begin position="25"/>
        <end position="259"/>
    </location>
</feature>
<feature type="domain" description="Copper amine oxidase-like N-terminal" evidence="2">
    <location>
        <begin position="42"/>
        <end position="135"/>
    </location>
</feature>
<dbReference type="STRING" id="690567.2602"/>
<evidence type="ECO:0000313" key="4">
    <source>
        <dbReference type="Proteomes" id="UP000045545"/>
    </source>
</evidence>
<accession>A0A0E4C9L4</accession>
<sequence>MFKKPVVLTLAIIFLMVFTSAALAVPVGVIIEGPQDEYPRYLELKIPASIENGHTLIPLRTVAETLGFKVKWHADSRKIIVHGNQQVIEMQIGNNQALVNGDSIKIDPAPYLLMNTTIVPLRFLAESLGYSVAYSDFWHEKQVDVYITPYTLISDAEIAQINQTNFKEIPCVEPAPGGNTYYILKKSGITPGGIRLGASIQEVLKVYGVPRAPQRSWQYARDWSGVLNYWGTFIPQSGSGTWIDFEFRKGRLVNMSINR</sequence>
<gene>
    <name evidence="3" type="ORF">2602</name>
</gene>
<dbReference type="Proteomes" id="UP000045545">
    <property type="component" value="Unassembled WGS sequence"/>
</dbReference>
<feature type="signal peptide" evidence="1">
    <location>
        <begin position="1"/>
        <end position="24"/>
    </location>
</feature>
<evidence type="ECO:0000259" key="2">
    <source>
        <dbReference type="Pfam" id="PF07833"/>
    </source>
</evidence>
<dbReference type="InterPro" id="IPR036582">
    <property type="entry name" value="Mao_N_sf"/>
</dbReference>